<dbReference type="Proteomes" id="UP000060487">
    <property type="component" value="Unassembled WGS sequence"/>
</dbReference>
<protein>
    <submittedName>
        <fullName evidence="1">Methyl-accepting chemotaxis protein</fullName>
    </submittedName>
</protein>
<evidence type="ECO:0000313" key="1">
    <source>
        <dbReference type="EMBL" id="KWT78265.1"/>
    </source>
</evidence>
<dbReference type="RefSeq" id="WP_085053488.1">
    <property type="nucleotide sequence ID" value="NZ_LNQR01000117.1"/>
</dbReference>
<evidence type="ECO:0000313" key="2">
    <source>
        <dbReference type="Proteomes" id="UP000060487"/>
    </source>
</evidence>
<name>A0ABR5SBR7_9BACT</name>
<sequence length="128" mass="14792">MNSKKFTSFKTKILLVIVIVMSVFGIVLTADDYRKGEIKIINDARESIVIFEKVYSSELQSRKQDLSMSLEILLLNREIRTAFASCNKMALNNLTVDYFKNKLKAEYGVKQFQFHTPPGHEFFSRSQT</sequence>
<proteinExistence type="predicted"/>
<keyword evidence="2" id="KW-1185">Reference proteome</keyword>
<accession>A0ABR5SBR7</accession>
<dbReference type="EMBL" id="LNQR01000117">
    <property type="protein sequence ID" value="KWT78265.1"/>
    <property type="molecule type" value="Genomic_DNA"/>
</dbReference>
<organism evidence="1 2">
    <name type="scientific">Candidatus Magnetominusculus xianensis</name>
    <dbReference type="NCBI Taxonomy" id="1748249"/>
    <lineage>
        <taxon>Bacteria</taxon>
        <taxon>Pseudomonadati</taxon>
        <taxon>Nitrospirota</taxon>
        <taxon>Nitrospiria</taxon>
        <taxon>Nitrospirales</taxon>
        <taxon>Nitrospiraceae</taxon>
        <taxon>Candidatus Magnetominusculus</taxon>
    </lineage>
</organism>
<gene>
    <name evidence="1" type="ORF">ASN18_2869</name>
</gene>
<reference evidence="1 2" key="1">
    <citation type="submission" date="2015-11" db="EMBL/GenBank/DDBJ databases">
        <authorList>
            <person name="Lin W."/>
        </authorList>
    </citation>
    <scope>NUCLEOTIDE SEQUENCE [LARGE SCALE GENOMIC DNA]</scope>
    <source>
        <strain evidence="1 2">HCH-1</strain>
    </source>
</reference>
<comment type="caution">
    <text evidence="1">The sequence shown here is derived from an EMBL/GenBank/DDBJ whole genome shotgun (WGS) entry which is preliminary data.</text>
</comment>